<evidence type="ECO:0000313" key="2">
    <source>
        <dbReference type="EMBL" id="KAJ3516035.1"/>
    </source>
</evidence>
<evidence type="ECO:0000256" key="1">
    <source>
        <dbReference type="SAM" id="MobiDB-lite"/>
    </source>
</evidence>
<protein>
    <recommendedName>
        <fullName evidence="4">F-box domain-containing protein</fullName>
    </recommendedName>
</protein>
<comment type="caution">
    <text evidence="2">The sequence shown here is derived from an EMBL/GenBank/DDBJ whole genome shotgun (WGS) entry which is preliminary data.</text>
</comment>
<evidence type="ECO:0000313" key="3">
    <source>
        <dbReference type="Proteomes" id="UP001148786"/>
    </source>
</evidence>
<dbReference type="OrthoDB" id="3365698at2759"/>
<sequence length="554" mass="62314">MNPISSLDTQPTHPISTSSHREHCAQCSSLGKLDGEILEAQSTLNRLEFEVCETKSRLERLLGERKAMKAKLNAVHDRLTTKLPLELIAWIFRFCLPDDDGSTPPRPSKSRCRKKVILPPIPLLLGSVSKMWRDIAWSIPHLWTCMSVHLRSAYDPCQLDAASAWLRRSKMLPLAVHIKNARSRTKSKSVDPIILLINQHSSRWRNVTLTLPASLLAEVRGDGGGAPILQTLYISTSTTSSRRVPQHLLLDNVNPSPTRVDVQGLSFSATKIDWVNATHVRFEGLHVAECLALFQAAPRMVACKLSSTTAWRHNGAPPNHHIPNQPFIHHLLTFDLKMLNGESPDVLFEALALPSLDILTYHDARSFDLDVVRLSLERWGCYVTALCLDEVKVKHKELVQLLRAPPFLHLESLSLSDFTVTTHFLSLLSETPKLQIMRSQGHFLPRLRSLSFSVLSERNFSWGDILSLFPSPTGDIDTTAQNQNQRQRIRPQVLQQLKIVLNSRPRSASRIDSSDSARLLEVIDNIGVDLSLKVEPGGRDLIEEMRNSPHRQLL</sequence>
<accession>A0A9W8TDF5</accession>
<dbReference type="Proteomes" id="UP001148786">
    <property type="component" value="Unassembled WGS sequence"/>
</dbReference>
<evidence type="ECO:0008006" key="4">
    <source>
        <dbReference type="Google" id="ProtNLM"/>
    </source>
</evidence>
<organism evidence="2 3">
    <name type="scientific">Agrocybe chaxingu</name>
    <dbReference type="NCBI Taxonomy" id="84603"/>
    <lineage>
        <taxon>Eukaryota</taxon>
        <taxon>Fungi</taxon>
        <taxon>Dikarya</taxon>
        <taxon>Basidiomycota</taxon>
        <taxon>Agaricomycotina</taxon>
        <taxon>Agaricomycetes</taxon>
        <taxon>Agaricomycetidae</taxon>
        <taxon>Agaricales</taxon>
        <taxon>Agaricineae</taxon>
        <taxon>Strophariaceae</taxon>
        <taxon>Agrocybe</taxon>
    </lineage>
</organism>
<dbReference type="EMBL" id="JANKHO010000070">
    <property type="protein sequence ID" value="KAJ3516035.1"/>
    <property type="molecule type" value="Genomic_DNA"/>
</dbReference>
<keyword evidence="3" id="KW-1185">Reference proteome</keyword>
<gene>
    <name evidence="2" type="ORF">NLJ89_g1375</name>
</gene>
<dbReference type="AlphaFoldDB" id="A0A9W8TDF5"/>
<feature type="region of interest" description="Disordered" evidence="1">
    <location>
        <begin position="1"/>
        <end position="21"/>
    </location>
</feature>
<proteinExistence type="predicted"/>
<feature type="compositionally biased region" description="Polar residues" evidence="1">
    <location>
        <begin position="1"/>
        <end position="18"/>
    </location>
</feature>
<reference evidence="2" key="1">
    <citation type="submission" date="2022-07" db="EMBL/GenBank/DDBJ databases">
        <title>Genome Sequence of Agrocybe chaxingu.</title>
        <authorList>
            <person name="Buettner E."/>
        </authorList>
    </citation>
    <scope>NUCLEOTIDE SEQUENCE</scope>
    <source>
        <strain evidence="2">MP-N11</strain>
    </source>
</reference>
<name>A0A9W8TDF5_9AGAR</name>